<gene>
    <name evidence="1" type="ORF">CEXT_94021</name>
</gene>
<dbReference type="AlphaFoldDB" id="A0AAV4Q6S0"/>
<evidence type="ECO:0000313" key="2">
    <source>
        <dbReference type="Proteomes" id="UP001054945"/>
    </source>
</evidence>
<comment type="caution">
    <text evidence="1">The sequence shown here is derived from an EMBL/GenBank/DDBJ whole genome shotgun (WGS) entry which is preliminary data.</text>
</comment>
<name>A0AAV4Q6S0_CAEEX</name>
<evidence type="ECO:0000313" key="1">
    <source>
        <dbReference type="EMBL" id="GIY05160.1"/>
    </source>
</evidence>
<protein>
    <submittedName>
        <fullName evidence="1">Uncharacterized protein</fullName>
    </submittedName>
</protein>
<dbReference type="Proteomes" id="UP001054945">
    <property type="component" value="Unassembled WGS sequence"/>
</dbReference>
<reference evidence="1 2" key="1">
    <citation type="submission" date="2021-06" db="EMBL/GenBank/DDBJ databases">
        <title>Caerostris extrusa draft genome.</title>
        <authorList>
            <person name="Kono N."/>
            <person name="Arakawa K."/>
        </authorList>
    </citation>
    <scope>NUCLEOTIDE SEQUENCE [LARGE SCALE GENOMIC DNA]</scope>
</reference>
<accession>A0AAV4Q6S0</accession>
<organism evidence="1 2">
    <name type="scientific">Caerostris extrusa</name>
    <name type="common">Bark spider</name>
    <name type="synonym">Caerostris bankana</name>
    <dbReference type="NCBI Taxonomy" id="172846"/>
    <lineage>
        <taxon>Eukaryota</taxon>
        <taxon>Metazoa</taxon>
        <taxon>Ecdysozoa</taxon>
        <taxon>Arthropoda</taxon>
        <taxon>Chelicerata</taxon>
        <taxon>Arachnida</taxon>
        <taxon>Araneae</taxon>
        <taxon>Araneomorphae</taxon>
        <taxon>Entelegynae</taxon>
        <taxon>Araneoidea</taxon>
        <taxon>Araneidae</taxon>
        <taxon>Caerostris</taxon>
    </lineage>
</organism>
<sequence length="142" mass="16422">MQADYALRRVWTRYLAKNTKNMSCFLTGIQPQLLQVSAVLSSLKPPKVIVDDRHLLLKIRVLLKRMFPDCGEKEKWQLIKLNVLVSGSLHKCTPLRRVAEESPDKFIWTLFESSSRTYCTPWPLNRGNGEDPTLKRRVARLG</sequence>
<keyword evidence="2" id="KW-1185">Reference proteome</keyword>
<dbReference type="EMBL" id="BPLR01005812">
    <property type="protein sequence ID" value="GIY05160.1"/>
    <property type="molecule type" value="Genomic_DNA"/>
</dbReference>
<proteinExistence type="predicted"/>